<evidence type="ECO:0000259" key="1">
    <source>
        <dbReference type="Pfam" id="PF01494"/>
    </source>
</evidence>
<dbReference type="EMBL" id="JAUSQZ010000001">
    <property type="protein sequence ID" value="MDP9829682.1"/>
    <property type="molecule type" value="Genomic_DNA"/>
</dbReference>
<dbReference type="Pfam" id="PF01494">
    <property type="entry name" value="FAD_binding_3"/>
    <property type="match status" value="1"/>
</dbReference>
<organism evidence="2 3">
    <name type="scientific">Kineosporia succinea</name>
    <dbReference type="NCBI Taxonomy" id="84632"/>
    <lineage>
        <taxon>Bacteria</taxon>
        <taxon>Bacillati</taxon>
        <taxon>Actinomycetota</taxon>
        <taxon>Actinomycetes</taxon>
        <taxon>Kineosporiales</taxon>
        <taxon>Kineosporiaceae</taxon>
        <taxon>Kineosporia</taxon>
    </lineage>
</organism>
<sequence>MTSRGHAVVIGGSIAGLLTARVLSDHFEQVTVLDRDQLPEGPDTRRAVPQGHHIHALLARGQQILSDLFPGFVEELVAKGVPIGDFGTSLTWYFNGVPIQKTPTGTTCVAAGRPLLERSIRARVAQLPTVEVRDGVEVLGWTHTADRGRVTGVSVQEPGGRQELEADLVVDASGPGSRSPRWLEDLGYPAPRQDSVKMDLIYTTQDFYGPLDEDPIGDDIAMLPVATPKMPRGAIFARLGDRYAISLTGILGDQPPTDREGLLAYTDSLPVPEIARAVRLAAPMGEAKSFRFPASVRHRYDKMRAFPDGLLVLGDAFSRFNPVYGQGMTVAALAAELLAHHLAEGPVRPARFHRALSGRVNAAWSMAAGADLGFPGVQGKRTPATVIGNAYITRMQRAAATDPVLSRTFLRVAGLVDPPTALLRPSVVGRTLAG</sequence>
<feature type="domain" description="FAD-binding" evidence="1">
    <location>
        <begin position="7"/>
        <end position="344"/>
    </location>
</feature>
<dbReference type="Proteomes" id="UP001235712">
    <property type="component" value="Unassembled WGS sequence"/>
</dbReference>
<evidence type="ECO:0000313" key="3">
    <source>
        <dbReference type="Proteomes" id="UP001235712"/>
    </source>
</evidence>
<reference evidence="2 3" key="1">
    <citation type="submission" date="2023-07" db="EMBL/GenBank/DDBJ databases">
        <title>Sequencing the genomes of 1000 actinobacteria strains.</title>
        <authorList>
            <person name="Klenk H.-P."/>
        </authorList>
    </citation>
    <scope>NUCLEOTIDE SEQUENCE [LARGE SCALE GENOMIC DNA]</scope>
    <source>
        <strain evidence="2 3">DSM 44388</strain>
    </source>
</reference>
<evidence type="ECO:0000313" key="2">
    <source>
        <dbReference type="EMBL" id="MDP9829682.1"/>
    </source>
</evidence>
<protein>
    <submittedName>
        <fullName evidence="2">2-polyprenyl-6-methoxyphenol hydroxylase-like FAD-dependent oxidoreductase</fullName>
    </submittedName>
</protein>
<dbReference type="PANTHER" id="PTHR43422:SF3">
    <property type="entry name" value="THIAMINE THIAZOLE SYNTHASE"/>
    <property type="match status" value="1"/>
</dbReference>
<comment type="caution">
    <text evidence="2">The sequence shown here is derived from an EMBL/GenBank/DDBJ whole genome shotgun (WGS) entry which is preliminary data.</text>
</comment>
<dbReference type="InterPro" id="IPR036188">
    <property type="entry name" value="FAD/NAD-bd_sf"/>
</dbReference>
<accession>A0ABT9PB17</accession>
<dbReference type="Gene3D" id="3.50.50.60">
    <property type="entry name" value="FAD/NAD(P)-binding domain"/>
    <property type="match status" value="1"/>
</dbReference>
<gene>
    <name evidence="2" type="ORF">J2S57_005431</name>
</gene>
<dbReference type="PANTHER" id="PTHR43422">
    <property type="entry name" value="THIAMINE THIAZOLE SYNTHASE"/>
    <property type="match status" value="1"/>
</dbReference>
<keyword evidence="3" id="KW-1185">Reference proteome</keyword>
<dbReference type="RefSeq" id="WP_307248083.1">
    <property type="nucleotide sequence ID" value="NZ_JAUSQZ010000001.1"/>
</dbReference>
<dbReference type="SUPFAM" id="SSF51905">
    <property type="entry name" value="FAD/NAD(P)-binding domain"/>
    <property type="match status" value="1"/>
</dbReference>
<dbReference type="InterPro" id="IPR002938">
    <property type="entry name" value="FAD-bd"/>
</dbReference>
<proteinExistence type="predicted"/>
<name>A0ABT9PB17_9ACTN</name>